<proteinExistence type="predicted"/>
<feature type="region of interest" description="Disordered" evidence="1">
    <location>
        <begin position="464"/>
        <end position="501"/>
    </location>
</feature>
<feature type="region of interest" description="Disordered" evidence="1">
    <location>
        <begin position="829"/>
        <end position="863"/>
    </location>
</feature>
<dbReference type="EMBL" id="GHES01011798">
    <property type="protein sequence ID" value="MPA42357.1"/>
    <property type="molecule type" value="Transcribed_RNA"/>
</dbReference>
<feature type="compositionally biased region" description="Low complexity" evidence="1">
    <location>
        <begin position="882"/>
        <end position="895"/>
    </location>
</feature>
<feature type="region of interest" description="Disordered" evidence="1">
    <location>
        <begin position="1058"/>
        <end position="1077"/>
    </location>
</feature>
<evidence type="ECO:0000256" key="1">
    <source>
        <dbReference type="SAM" id="MobiDB-lite"/>
    </source>
</evidence>
<reference evidence="2" key="1">
    <citation type="submission" date="2019-08" db="EMBL/GenBank/DDBJ databases">
        <title>Reference gene set and small RNA set construction with multiple tissues from Davidia involucrata Baill.</title>
        <authorList>
            <person name="Yang H."/>
            <person name="Zhou C."/>
            <person name="Li G."/>
            <person name="Wang J."/>
            <person name="Gao P."/>
            <person name="Wang M."/>
            <person name="Wang R."/>
            <person name="Zhao Y."/>
        </authorList>
    </citation>
    <scope>NUCLEOTIDE SEQUENCE</scope>
    <source>
        <tissue evidence="2">Mixed with DoveR01_LX</tissue>
    </source>
</reference>
<organism evidence="2">
    <name type="scientific">Davidia involucrata</name>
    <name type="common">Dove tree</name>
    <dbReference type="NCBI Taxonomy" id="16924"/>
    <lineage>
        <taxon>Eukaryota</taxon>
        <taxon>Viridiplantae</taxon>
        <taxon>Streptophyta</taxon>
        <taxon>Embryophyta</taxon>
        <taxon>Tracheophyta</taxon>
        <taxon>Spermatophyta</taxon>
        <taxon>Magnoliopsida</taxon>
        <taxon>eudicotyledons</taxon>
        <taxon>Gunneridae</taxon>
        <taxon>Pentapetalae</taxon>
        <taxon>asterids</taxon>
        <taxon>Cornales</taxon>
        <taxon>Nyssaceae</taxon>
        <taxon>Davidia</taxon>
    </lineage>
</organism>
<gene>
    <name evidence="2" type="ORF">Din_011798</name>
</gene>
<feature type="compositionally biased region" description="Polar residues" evidence="1">
    <location>
        <begin position="471"/>
        <end position="483"/>
    </location>
</feature>
<accession>A0A5B6ZDJ9</accession>
<dbReference type="PANTHER" id="PTHR31267:SF2">
    <property type="entry name" value="EXPRESSED PROTEIN"/>
    <property type="match status" value="1"/>
</dbReference>
<protein>
    <submittedName>
        <fullName evidence="2">Uncharacterized protein</fullName>
    </submittedName>
</protein>
<feature type="compositionally biased region" description="Polar residues" evidence="1">
    <location>
        <begin position="896"/>
        <end position="918"/>
    </location>
</feature>
<feature type="region of interest" description="Disordered" evidence="1">
    <location>
        <begin position="882"/>
        <end position="923"/>
    </location>
</feature>
<name>A0A5B6ZDJ9_DAVIN</name>
<evidence type="ECO:0000313" key="2">
    <source>
        <dbReference type="EMBL" id="MPA42357.1"/>
    </source>
</evidence>
<dbReference type="PANTHER" id="PTHR31267">
    <property type="entry name" value="DENTIN SIALOPHOSPHOPROTEIN-LIKE PROTEIN"/>
    <property type="match status" value="1"/>
</dbReference>
<sequence>MPQPHPRQQFGFNDMQMLQRQIMFKQLQELQRRQQLQDLGDARQQNYINQLSAINRQAAGSQFPPPINGTPIHDASQMFMVGDMNLVQRGASPAVQDGLVYSQAQSQALRSMALPQQLDVSLYGTPIASVRNNLSQYSPGISQDSANVLTKGSDNQAEKPIMQSSAFSNSFLGDNCNVSSDQLCMPDGAFISKNVLQAKNLFGKVPIHGLNGGVVPDNFEQVNTLQRNESAQDFNGRQERAGWSGLFPGKTTQVSASQGLATLDPLEQKILFNMDDNSWDASFGRHADMGTGGFGNTLESTDYLNSFPSIQSGSWSALMQSAVAEASSSDTGLQEEWSGLSFQNAELSTDNQPSNFVDSGKQQTGWVDSNIQNTSSLSSKPQVLFNDSNTSSIFPGFQQSGIQFSIKQREGMCSDFSHESIQQSAKNSIHWLDCNPQQKQPVEGSQPVQSLPSLENRWRGQNYEHPESDAHQQSISSYNNGGQPCNRPMDRSMKSPSRSGNVIPKVCDNEIAVNKFCAGDINEVVYKEKDPDRRLWKTENNRVASSFSNSVGGLEQLKSGRENKIVEREDSQLNNFAAIPDSSMTKVHQETSRHVPESHQLDYMKHIDVSVKNKGHESMGTDQCQLSNNPQVLVNSYKGAGDIYDKQRNCYQRQNSSDSFHSNTSQHAITGHELRENVWPHGSDSQPVAGSNQKTSGQVGFTFRRFLCHPLGNLGVNMEHADTTEYVTNSQVLCRQVSQGLSGEEQGYLGQFKFIGNVSNGAMDLEKGHLPDVQRNSKASEEVPPRGNVGTNLSASFDTSVGFYSPNVTVQTSSQNVLELLHKVDQDGEHSTVRHFGSNDSNPLSEVPETETPDAAAAQQYDHSSAAQHFGLRLAPPSQWLPNSNSLFSSQSSPQTGNSTATSSLSPPYSRNQFQRQQLPAVPVASQSPQAVLAGMTSKLPCYNRATSQDTSHPICTNPFGQQFPILESVPVTQPSVMSGMSQQVGLSIRPPSAWTNVSTQRHVFGTEPRNLPSSLLLSTETTNNSLETTSWAPQDLQGQNSYRGGTASLEFGKCSMNSQGLDYGEEQPGKERSQQQISPEILNTASQTGGLSNWQESVAKNLSEANAIGSALLIAHSHQQDFDRARHGDNLTPAVSARDLEAFGRSLRPSHVHQNHSLLSQVHSMKNLENDQNRKVSDKYNGADSDLNLQQITAVAGHSSGVKNPVNNELNAASWLNSYPSRDIKMLNFPSEVRDHQSVKDSSQPFLQDTPQKMATLGQSYSQSHSTSSNVTSNRTELSQISLQMAPSWFKHYGTLKNGQLLPMYDARAAKNSAQQFPLGKPCENLHTNTSMVRVFATDASQVGSTWPTTATTWAAGKQSPPYVLPTEVTDQNLAIVRPKKRKIASTELLSWHKEVTQGSQRLENISMAELEWAQAVNRVIGKVEDESEMIEDVQPMHRPKKRLILTTQLMQQLFRPAPAAILSAEATSDYDMVVYFAARLALGDACSLTFCSRSDSVLSSDTCDLMSEKPQTSERSGEQSLSKIVEDFTDRAKKLETDLLRLDKRASILDIRLESQELEKFSVINRFVKFHSRGQADAAETSSSSGTTPTVLTTFPQRYVTALPMPMAIPEVAQCLSL</sequence>